<name>Q0U0Z8_PHANO</name>
<evidence type="ECO:0000313" key="2">
    <source>
        <dbReference type="Proteomes" id="UP000001055"/>
    </source>
</evidence>
<accession>Q0U0Z8</accession>
<dbReference type="InParanoid" id="Q0U0Z8"/>
<gene>
    <name evidence="1" type="ORF">SNOG_14518</name>
</gene>
<protein>
    <submittedName>
        <fullName evidence="1">Uncharacterized protein</fullName>
    </submittedName>
</protein>
<dbReference type="KEGG" id="pno:SNOG_14518"/>
<dbReference type="AlphaFoldDB" id="Q0U0Z8"/>
<reference evidence="2" key="1">
    <citation type="journal article" date="2007" name="Plant Cell">
        <title>Dothideomycete-plant interactions illuminated by genome sequencing and EST analysis of the wheat pathogen Stagonospora nodorum.</title>
        <authorList>
            <person name="Hane J.K."/>
            <person name="Lowe R.G."/>
            <person name="Solomon P.S."/>
            <person name="Tan K.C."/>
            <person name="Schoch C.L."/>
            <person name="Spatafora J.W."/>
            <person name="Crous P.W."/>
            <person name="Kodira C."/>
            <person name="Birren B.W."/>
            <person name="Galagan J.E."/>
            <person name="Torriani S.F."/>
            <person name="McDonald B.A."/>
            <person name="Oliver R.P."/>
        </authorList>
    </citation>
    <scope>NUCLEOTIDE SEQUENCE [LARGE SCALE GENOMIC DNA]</scope>
    <source>
        <strain evidence="2">SN15 / ATCC MYA-4574 / FGSC 10173</strain>
    </source>
</reference>
<dbReference type="RefSeq" id="XP_001804702.1">
    <property type="nucleotide sequence ID" value="XM_001804650.1"/>
</dbReference>
<evidence type="ECO:0000313" key="1">
    <source>
        <dbReference type="EMBL" id="EAT78058.1"/>
    </source>
</evidence>
<dbReference type="Proteomes" id="UP000001055">
    <property type="component" value="Unassembled WGS sequence"/>
</dbReference>
<sequence>MHTDSSATHLDRRSALVPDSVQKRMQTVYPLLHRLLRICSLRGAVVYDSAAVKTLARRTASLPSDHRNWISKATVIIGIAGGRRQISFEMLSPIRSMQIA</sequence>
<organism evidence="1 2">
    <name type="scientific">Phaeosphaeria nodorum (strain SN15 / ATCC MYA-4574 / FGSC 10173)</name>
    <name type="common">Glume blotch fungus</name>
    <name type="synonym">Parastagonospora nodorum</name>
    <dbReference type="NCBI Taxonomy" id="321614"/>
    <lineage>
        <taxon>Eukaryota</taxon>
        <taxon>Fungi</taxon>
        <taxon>Dikarya</taxon>
        <taxon>Ascomycota</taxon>
        <taxon>Pezizomycotina</taxon>
        <taxon>Dothideomycetes</taxon>
        <taxon>Pleosporomycetidae</taxon>
        <taxon>Pleosporales</taxon>
        <taxon>Pleosporineae</taxon>
        <taxon>Phaeosphaeriaceae</taxon>
        <taxon>Parastagonospora</taxon>
    </lineage>
</organism>
<proteinExistence type="predicted"/>
<dbReference type="EMBL" id="CH445356">
    <property type="protein sequence ID" value="EAT78058.1"/>
    <property type="molecule type" value="Genomic_DNA"/>
</dbReference>
<dbReference type="GeneID" id="5981627"/>